<sequence>MKYYIKQFVCLIVYVLKLLVKGRIFGRYPYKKRFSGRMAILANGPSLKEILPEIGVKEEFNNVEFTVMNFFAFDSAFQRIKPRFYCLADPMYIRKDHRYEEVKRLFYHLQTNVDWDMDLFIPKQWKRKFIHYSLLTNPHIHIVCVNDIIYEGTGRNWLFKKNLAIPGVITVAQLGIYAAINNGFEEINLYGVEHNIICSLFVNDKNQLCSKEEHFYNSSATLKPMLSDGKPYKIAKYLLETGALFHIHDLLRNYADSLNVKIINCTPMSMIDSYDRIKF</sequence>
<dbReference type="AlphaFoldDB" id="A0A412FSR7"/>
<comment type="caution">
    <text evidence="1">The sequence shown here is derived from an EMBL/GenBank/DDBJ whole genome shotgun (WGS) entry which is preliminary data.</text>
</comment>
<dbReference type="RefSeq" id="WP_122118774.1">
    <property type="nucleotide sequence ID" value="NZ_JADMSB010000002.1"/>
</dbReference>
<evidence type="ECO:0000313" key="2">
    <source>
        <dbReference type="Proteomes" id="UP000284205"/>
    </source>
</evidence>
<dbReference type="EMBL" id="QRUO01000009">
    <property type="protein sequence ID" value="RGR71164.1"/>
    <property type="molecule type" value="Genomic_DNA"/>
</dbReference>
<dbReference type="Proteomes" id="UP000284205">
    <property type="component" value="Unassembled WGS sequence"/>
</dbReference>
<accession>A0A412FSR7</accession>
<organism evidence="1 2">
    <name type="scientific">Bacteroides caccae</name>
    <dbReference type="NCBI Taxonomy" id="47678"/>
    <lineage>
        <taxon>Bacteria</taxon>
        <taxon>Pseudomonadati</taxon>
        <taxon>Bacteroidota</taxon>
        <taxon>Bacteroidia</taxon>
        <taxon>Bacteroidales</taxon>
        <taxon>Bacteroidaceae</taxon>
        <taxon>Bacteroides</taxon>
    </lineage>
</organism>
<evidence type="ECO:0000313" key="1">
    <source>
        <dbReference type="EMBL" id="RGR71164.1"/>
    </source>
</evidence>
<name>A0A412FSR7_9BACE</name>
<protein>
    <submittedName>
        <fullName evidence="1">Uncharacterized protein</fullName>
    </submittedName>
</protein>
<reference evidence="1 2" key="1">
    <citation type="submission" date="2018-08" db="EMBL/GenBank/DDBJ databases">
        <title>A genome reference for cultivated species of the human gut microbiota.</title>
        <authorList>
            <person name="Zou Y."/>
            <person name="Xue W."/>
            <person name="Luo G."/>
        </authorList>
    </citation>
    <scope>NUCLEOTIDE SEQUENCE [LARGE SCALE GENOMIC DNA]</scope>
    <source>
        <strain evidence="1 2">AF24-29LB</strain>
    </source>
</reference>
<dbReference type="Gene3D" id="3.90.1480.10">
    <property type="entry name" value="Alpha-2,3-sialyltransferase"/>
    <property type="match status" value="1"/>
</dbReference>
<proteinExistence type="predicted"/>
<gene>
    <name evidence="1" type="ORF">DWY26_11755</name>
</gene>